<dbReference type="GO" id="GO:0003700">
    <property type="term" value="F:DNA-binding transcription factor activity"/>
    <property type="evidence" value="ECO:0007669"/>
    <property type="project" value="InterPro"/>
</dbReference>
<dbReference type="PROSITE" id="PS51000">
    <property type="entry name" value="HTH_DEOR_2"/>
    <property type="match status" value="1"/>
</dbReference>
<evidence type="ECO:0000313" key="4">
    <source>
        <dbReference type="EMBL" id="TCZ78223.1"/>
    </source>
</evidence>
<dbReference type="InterPro" id="IPR010499">
    <property type="entry name" value="AraC_E-bd"/>
</dbReference>
<sequence>MTKTQRLNEVMVRIYEKQKFTVDELAEEFHVSYRTMLRYLQELSGMGVPLYSEVGKHGGYSILKSSSSRKQTNSFKRVIKPMTHIVGVEFKAPFTAVYMAKVRLPLMWQELTSRENQIINPVRKGSRIGVYLGRKHIYHYIAGIEVTSPKLPPEDMVSITLPPREYAVYNHSGETSRAEIDETYFFMLDKLRSQGLDHDPEAYTLETFQSDRLNEVSIYIPLK</sequence>
<dbReference type="SUPFAM" id="SSF46785">
    <property type="entry name" value="Winged helix' DNA-binding domain"/>
    <property type="match status" value="1"/>
</dbReference>
<dbReference type="Gene3D" id="1.10.10.10">
    <property type="entry name" value="Winged helix-like DNA-binding domain superfamily/Winged helix DNA-binding domain"/>
    <property type="match status" value="1"/>
</dbReference>
<dbReference type="OrthoDB" id="9815009at2"/>
<keyword evidence="2" id="KW-0804">Transcription</keyword>
<reference evidence="4 5" key="1">
    <citation type="submission" date="2019-03" db="EMBL/GenBank/DDBJ databases">
        <authorList>
            <person name="Kim M.K.M."/>
        </authorList>
    </citation>
    <scope>NUCLEOTIDE SEQUENCE [LARGE SCALE GENOMIC DNA]</scope>
    <source>
        <strain evidence="4 5">18JY21-1</strain>
    </source>
</reference>
<keyword evidence="1" id="KW-0805">Transcription regulation</keyword>
<dbReference type="InterPro" id="IPR001034">
    <property type="entry name" value="DeoR_HTH"/>
</dbReference>
<gene>
    <name evidence="4" type="ORF">E0485_08860</name>
</gene>
<dbReference type="InterPro" id="IPR011256">
    <property type="entry name" value="Reg_factor_effector_dom_sf"/>
</dbReference>
<dbReference type="InterPro" id="IPR013196">
    <property type="entry name" value="HTH_11"/>
</dbReference>
<keyword evidence="5" id="KW-1185">Reference proteome</keyword>
<dbReference type="SMART" id="SM00871">
    <property type="entry name" value="AraC_E_bind"/>
    <property type="match status" value="1"/>
</dbReference>
<dbReference type="Pfam" id="PF06445">
    <property type="entry name" value="GyrI-like"/>
    <property type="match status" value="1"/>
</dbReference>
<dbReference type="InterPro" id="IPR036388">
    <property type="entry name" value="WH-like_DNA-bd_sf"/>
</dbReference>
<evidence type="ECO:0000256" key="1">
    <source>
        <dbReference type="ARBA" id="ARBA00023015"/>
    </source>
</evidence>
<evidence type="ECO:0000256" key="2">
    <source>
        <dbReference type="ARBA" id="ARBA00023163"/>
    </source>
</evidence>
<dbReference type="EMBL" id="SKFG01000006">
    <property type="protein sequence ID" value="TCZ78223.1"/>
    <property type="molecule type" value="Genomic_DNA"/>
</dbReference>
<name>A0A4R4EG11_9BACL</name>
<dbReference type="SUPFAM" id="SSF55136">
    <property type="entry name" value="Probable bacterial effector-binding domain"/>
    <property type="match status" value="1"/>
</dbReference>
<protein>
    <submittedName>
        <fullName evidence="4">HTH domain-containing protein</fullName>
    </submittedName>
</protein>
<comment type="caution">
    <text evidence="4">The sequence shown here is derived from an EMBL/GenBank/DDBJ whole genome shotgun (WGS) entry which is preliminary data.</text>
</comment>
<dbReference type="RefSeq" id="WP_132417660.1">
    <property type="nucleotide sequence ID" value="NZ_SKFG01000006.1"/>
</dbReference>
<organism evidence="4 5">
    <name type="scientific">Paenibacillus albiflavus</name>
    <dbReference type="NCBI Taxonomy" id="2545760"/>
    <lineage>
        <taxon>Bacteria</taxon>
        <taxon>Bacillati</taxon>
        <taxon>Bacillota</taxon>
        <taxon>Bacilli</taxon>
        <taxon>Bacillales</taxon>
        <taxon>Paenibacillaceae</taxon>
        <taxon>Paenibacillus</taxon>
    </lineage>
</organism>
<dbReference type="Gene3D" id="3.20.80.10">
    <property type="entry name" value="Regulatory factor, effector binding domain"/>
    <property type="match status" value="1"/>
</dbReference>
<feature type="domain" description="HTH deoR-type" evidence="3">
    <location>
        <begin position="3"/>
        <end position="62"/>
    </location>
</feature>
<evidence type="ECO:0000313" key="5">
    <source>
        <dbReference type="Proteomes" id="UP000295418"/>
    </source>
</evidence>
<accession>A0A4R4EG11</accession>
<dbReference type="AlphaFoldDB" id="A0A4R4EG11"/>
<dbReference type="Pfam" id="PF08279">
    <property type="entry name" value="HTH_11"/>
    <property type="match status" value="1"/>
</dbReference>
<dbReference type="InterPro" id="IPR029442">
    <property type="entry name" value="GyrI-like"/>
</dbReference>
<dbReference type="Proteomes" id="UP000295418">
    <property type="component" value="Unassembled WGS sequence"/>
</dbReference>
<dbReference type="InterPro" id="IPR036390">
    <property type="entry name" value="WH_DNA-bd_sf"/>
</dbReference>
<evidence type="ECO:0000259" key="3">
    <source>
        <dbReference type="PROSITE" id="PS51000"/>
    </source>
</evidence>
<proteinExistence type="predicted"/>